<proteinExistence type="predicted"/>
<accession>A0A229SC97</accession>
<dbReference type="EMBL" id="NMQT01000041">
    <property type="protein sequence ID" value="OXM56465.1"/>
    <property type="molecule type" value="Genomic_DNA"/>
</dbReference>
<keyword evidence="3" id="KW-1185">Reference proteome</keyword>
<reference evidence="2 3" key="1">
    <citation type="submission" date="2017-07" db="EMBL/GenBank/DDBJ databases">
        <title>Amycolatopsis thailandensis Genome sequencing and assembly.</title>
        <authorList>
            <person name="Kaur N."/>
            <person name="Mayilraj S."/>
        </authorList>
    </citation>
    <scope>NUCLEOTIDE SEQUENCE [LARGE SCALE GENOMIC DNA]</scope>
    <source>
        <strain evidence="2 3">JCM 16380</strain>
    </source>
</reference>
<name>A0A229SC97_9PSEU</name>
<evidence type="ECO:0000313" key="2">
    <source>
        <dbReference type="EMBL" id="OXM56465.1"/>
    </source>
</evidence>
<keyword evidence="1" id="KW-0472">Membrane</keyword>
<evidence type="ECO:0000256" key="1">
    <source>
        <dbReference type="SAM" id="Phobius"/>
    </source>
</evidence>
<dbReference type="Proteomes" id="UP000215223">
    <property type="component" value="Unassembled WGS sequence"/>
</dbReference>
<sequence length="151" mass="16693">MASLAVGELVSVVVFFVVFFVLAGVPPTVANVSGYLLTTVMLLQGSAYWMGKRRELEGHRGAFTFVVRALRVLAPVNVALIAIGVVPIVVEAQAGSLGRFWLGAALWALAVAEYVNYFHVQLAYGRRADRAWILRNRRLRRSHLARDISRL</sequence>
<dbReference type="AlphaFoldDB" id="A0A229SC97"/>
<comment type="caution">
    <text evidence="2">The sequence shown here is derived from an EMBL/GenBank/DDBJ whole genome shotgun (WGS) entry which is preliminary data.</text>
</comment>
<organism evidence="2 3">
    <name type="scientific">Amycolatopsis thailandensis</name>
    <dbReference type="NCBI Taxonomy" id="589330"/>
    <lineage>
        <taxon>Bacteria</taxon>
        <taxon>Bacillati</taxon>
        <taxon>Actinomycetota</taxon>
        <taxon>Actinomycetes</taxon>
        <taxon>Pseudonocardiales</taxon>
        <taxon>Pseudonocardiaceae</taxon>
        <taxon>Amycolatopsis</taxon>
    </lineage>
</organism>
<gene>
    <name evidence="2" type="ORF">CFP71_12960</name>
</gene>
<feature type="transmembrane region" description="Helical" evidence="1">
    <location>
        <begin position="72"/>
        <end position="94"/>
    </location>
</feature>
<feature type="transmembrane region" description="Helical" evidence="1">
    <location>
        <begin position="7"/>
        <end position="26"/>
    </location>
</feature>
<feature type="transmembrane region" description="Helical" evidence="1">
    <location>
        <begin position="32"/>
        <end position="51"/>
    </location>
</feature>
<keyword evidence="1" id="KW-0812">Transmembrane</keyword>
<evidence type="ECO:0000313" key="3">
    <source>
        <dbReference type="Proteomes" id="UP000215223"/>
    </source>
</evidence>
<keyword evidence="1" id="KW-1133">Transmembrane helix</keyword>
<protein>
    <submittedName>
        <fullName evidence="2">Uncharacterized protein</fullName>
    </submittedName>
</protein>
<feature type="transmembrane region" description="Helical" evidence="1">
    <location>
        <begin position="100"/>
        <end position="120"/>
    </location>
</feature>